<protein>
    <submittedName>
        <fullName evidence="1">Uncharacterized protein</fullName>
    </submittedName>
</protein>
<proteinExistence type="predicted"/>
<reference evidence="1" key="1">
    <citation type="submission" date="2023-03" db="EMBL/GenBank/DDBJ databases">
        <title>Massive genome expansion in bonnet fungi (Mycena s.s.) driven by repeated elements and novel gene families across ecological guilds.</title>
        <authorList>
            <consortium name="Lawrence Berkeley National Laboratory"/>
            <person name="Harder C.B."/>
            <person name="Miyauchi S."/>
            <person name="Viragh M."/>
            <person name="Kuo A."/>
            <person name="Thoen E."/>
            <person name="Andreopoulos B."/>
            <person name="Lu D."/>
            <person name="Skrede I."/>
            <person name="Drula E."/>
            <person name="Henrissat B."/>
            <person name="Morin E."/>
            <person name="Kohler A."/>
            <person name="Barry K."/>
            <person name="LaButti K."/>
            <person name="Morin E."/>
            <person name="Salamov A."/>
            <person name="Lipzen A."/>
            <person name="Mereny Z."/>
            <person name="Hegedus B."/>
            <person name="Baldrian P."/>
            <person name="Stursova M."/>
            <person name="Weitz H."/>
            <person name="Taylor A."/>
            <person name="Grigoriev I.V."/>
            <person name="Nagy L.G."/>
            <person name="Martin F."/>
            <person name="Kauserud H."/>
        </authorList>
    </citation>
    <scope>NUCLEOTIDE SEQUENCE</scope>
    <source>
        <strain evidence="1">CBHHK002</strain>
    </source>
</reference>
<evidence type="ECO:0000313" key="1">
    <source>
        <dbReference type="EMBL" id="KAJ7321359.1"/>
    </source>
</evidence>
<gene>
    <name evidence="1" type="ORF">DFH08DRAFT_384382</name>
</gene>
<dbReference type="Proteomes" id="UP001218218">
    <property type="component" value="Unassembled WGS sequence"/>
</dbReference>
<sequence length="289" mass="31171">MTSVLSSSNVLPYSQRLRLIRSIRKLGDLLTESSQLVEVAPPLPQQSRSTSLAQNTTWSEISARPAAESFLDEAGSPALLTLSPSSPQARSFLSLRLPKSLSGDRSPLSPTFTVSLHSPSTPVIDPETLKERKLAKVAQTLGENVPPELVFPPPARGKGRNRASTMSVPEYSAVDKCMVVATGAAVVGRRRHARKASCAVLKHAASSTSLRAPSRPTEVEPFSYPSLVPFEESGAHTSHILSTVEMGSEEPARKACAMRRKEVGWSGEWSGSVHNMDDVVRGLRGLRLK</sequence>
<organism evidence="1 2">
    <name type="scientific">Mycena albidolilacea</name>
    <dbReference type="NCBI Taxonomy" id="1033008"/>
    <lineage>
        <taxon>Eukaryota</taxon>
        <taxon>Fungi</taxon>
        <taxon>Dikarya</taxon>
        <taxon>Basidiomycota</taxon>
        <taxon>Agaricomycotina</taxon>
        <taxon>Agaricomycetes</taxon>
        <taxon>Agaricomycetidae</taxon>
        <taxon>Agaricales</taxon>
        <taxon>Marasmiineae</taxon>
        <taxon>Mycenaceae</taxon>
        <taxon>Mycena</taxon>
    </lineage>
</organism>
<accession>A0AAD6ZFV7</accession>
<keyword evidence="2" id="KW-1185">Reference proteome</keyword>
<evidence type="ECO:0000313" key="2">
    <source>
        <dbReference type="Proteomes" id="UP001218218"/>
    </source>
</evidence>
<comment type="caution">
    <text evidence="1">The sequence shown here is derived from an EMBL/GenBank/DDBJ whole genome shotgun (WGS) entry which is preliminary data.</text>
</comment>
<name>A0AAD6ZFV7_9AGAR</name>
<dbReference type="EMBL" id="JARIHO010000051">
    <property type="protein sequence ID" value="KAJ7321359.1"/>
    <property type="molecule type" value="Genomic_DNA"/>
</dbReference>
<dbReference type="AlphaFoldDB" id="A0AAD6ZFV7"/>